<proteinExistence type="predicted"/>
<dbReference type="CDD" id="cd00067">
    <property type="entry name" value="GAL4"/>
    <property type="match status" value="1"/>
</dbReference>
<gene>
    <name evidence="2" type="ORF">BC938DRAFT_483749</name>
</gene>
<name>A0A433QVH6_9FUNG</name>
<keyword evidence="3" id="KW-1185">Reference proteome</keyword>
<evidence type="ECO:0000313" key="3">
    <source>
        <dbReference type="Proteomes" id="UP000274822"/>
    </source>
</evidence>
<dbReference type="InterPro" id="IPR036864">
    <property type="entry name" value="Zn2-C6_fun-type_DNA-bd_sf"/>
</dbReference>
<dbReference type="GO" id="GO:0000981">
    <property type="term" value="F:DNA-binding transcription factor activity, RNA polymerase II-specific"/>
    <property type="evidence" value="ECO:0007669"/>
    <property type="project" value="InterPro"/>
</dbReference>
<reference evidence="2 3" key="1">
    <citation type="journal article" date="2018" name="New Phytol.">
        <title>Phylogenomics of Endogonaceae and evolution of mycorrhizas within Mucoromycota.</title>
        <authorList>
            <person name="Chang Y."/>
            <person name="Desiro A."/>
            <person name="Na H."/>
            <person name="Sandor L."/>
            <person name="Lipzen A."/>
            <person name="Clum A."/>
            <person name="Barry K."/>
            <person name="Grigoriev I.V."/>
            <person name="Martin F.M."/>
            <person name="Stajich J.E."/>
            <person name="Smith M.E."/>
            <person name="Bonito G."/>
            <person name="Spatafora J.W."/>
        </authorList>
    </citation>
    <scope>NUCLEOTIDE SEQUENCE [LARGE SCALE GENOMIC DNA]</scope>
    <source>
        <strain evidence="2 3">AD002</strain>
    </source>
</reference>
<sequence>MANLYIRTYLHLSICHKSPQSLDSGKLGSSLLPFCPIDVSKPTSNTTVFLPITGQTKECMDCRWKKKCCLHASLRVTHAPKRTKPGGACAQCKKLKKQCDGFPCSRCKNLGIDCQRQIVKTRANMLFVDSKKPYARVAKVGGTTAQDESLPAASPQTVQDKEVEIHADSDGNRNTNQGLLPHQPLAAYSLSRVAIESTTTATIGRQGQCARRQDCPYSRYGVPCTVCKKFGEKSAPATHARLQRLANIDRLDDAASILQPYCGSTSFLLAPGGCKDTAQIKIRSNIRLILELICSALPEVIVDLKDDHELCANTAIRGALWTAASEASSIRDKRLIGDLERRFTTCDDTEALKTICQLGMLFQRIFVAIDNKDDIIHNIIELFAHIEKSFSIVCCDNCSKKLKTLIRSTLPDFGDDLEGHSYSSMIYCICLLLDWYQLVSLQDNLCMKYAHSIDMSNLISKVKDIVGIV</sequence>
<dbReference type="GO" id="GO:0008270">
    <property type="term" value="F:zinc ion binding"/>
    <property type="evidence" value="ECO:0007669"/>
    <property type="project" value="InterPro"/>
</dbReference>
<organism evidence="2 3">
    <name type="scientific">Jimgerdemannia flammicorona</name>
    <dbReference type="NCBI Taxonomy" id="994334"/>
    <lineage>
        <taxon>Eukaryota</taxon>
        <taxon>Fungi</taxon>
        <taxon>Fungi incertae sedis</taxon>
        <taxon>Mucoromycota</taxon>
        <taxon>Mucoromycotina</taxon>
        <taxon>Endogonomycetes</taxon>
        <taxon>Endogonales</taxon>
        <taxon>Endogonaceae</taxon>
        <taxon>Jimgerdemannia</taxon>
    </lineage>
</organism>
<dbReference type="InterPro" id="IPR001138">
    <property type="entry name" value="Zn2Cys6_DnaBD"/>
</dbReference>
<feature type="non-terminal residue" evidence="2">
    <location>
        <position position="469"/>
    </location>
</feature>
<accession>A0A433QVH6</accession>
<evidence type="ECO:0000313" key="2">
    <source>
        <dbReference type="EMBL" id="RUS33813.1"/>
    </source>
</evidence>
<feature type="domain" description="Zn(2)-C6 fungal-type" evidence="1">
    <location>
        <begin position="83"/>
        <end position="125"/>
    </location>
</feature>
<dbReference type="SUPFAM" id="SSF57701">
    <property type="entry name" value="Zn2/Cys6 DNA-binding domain"/>
    <property type="match status" value="1"/>
</dbReference>
<comment type="caution">
    <text evidence="2">The sequence shown here is derived from an EMBL/GenBank/DDBJ whole genome shotgun (WGS) entry which is preliminary data.</text>
</comment>
<evidence type="ECO:0000259" key="1">
    <source>
        <dbReference type="SMART" id="SM00066"/>
    </source>
</evidence>
<dbReference type="EMBL" id="RBNJ01000910">
    <property type="protein sequence ID" value="RUS33813.1"/>
    <property type="molecule type" value="Genomic_DNA"/>
</dbReference>
<dbReference type="Proteomes" id="UP000274822">
    <property type="component" value="Unassembled WGS sequence"/>
</dbReference>
<dbReference type="Pfam" id="PF00172">
    <property type="entry name" value="Zn_clus"/>
    <property type="match status" value="1"/>
</dbReference>
<protein>
    <recommendedName>
        <fullName evidence="1">Zn(2)-C6 fungal-type domain-containing protein</fullName>
    </recommendedName>
</protein>
<dbReference type="SMART" id="SM00066">
    <property type="entry name" value="GAL4"/>
    <property type="match status" value="1"/>
</dbReference>
<dbReference type="AlphaFoldDB" id="A0A433QVH6"/>